<dbReference type="RefSeq" id="WP_069440694.1">
    <property type="nucleotide sequence ID" value="NZ_LPWF01000004.1"/>
</dbReference>
<dbReference type="GO" id="GO:0006559">
    <property type="term" value="P:L-phenylalanine catabolic process"/>
    <property type="evidence" value="ECO:0007669"/>
    <property type="project" value="TreeGrafter"/>
</dbReference>
<dbReference type="PANTHER" id="PTHR42673">
    <property type="entry name" value="MALEYLACETOACETATE ISOMERASE"/>
    <property type="match status" value="1"/>
</dbReference>
<dbReference type="SUPFAM" id="SSF52833">
    <property type="entry name" value="Thioredoxin-like"/>
    <property type="match status" value="1"/>
</dbReference>
<name>A0A1E3W7P0_9HYPH</name>
<dbReference type="SFLD" id="SFLDS00019">
    <property type="entry name" value="Glutathione_Transferase_(cytos"/>
    <property type="match status" value="1"/>
</dbReference>
<keyword evidence="2" id="KW-0808">Transferase</keyword>
<protein>
    <submittedName>
        <fullName evidence="2">Glutathione S-transferase</fullName>
    </submittedName>
</protein>
<dbReference type="OrthoDB" id="9799538at2"/>
<dbReference type="GO" id="GO:0016034">
    <property type="term" value="F:maleylacetoacetate isomerase activity"/>
    <property type="evidence" value="ECO:0007669"/>
    <property type="project" value="TreeGrafter"/>
</dbReference>
<dbReference type="CDD" id="cd03194">
    <property type="entry name" value="GST_C_3"/>
    <property type="match status" value="1"/>
</dbReference>
<evidence type="ECO:0000313" key="3">
    <source>
        <dbReference type="Proteomes" id="UP000094472"/>
    </source>
</evidence>
<comment type="caution">
    <text evidence="2">The sequence shown here is derived from an EMBL/GenBank/DDBJ whole genome shotgun (WGS) entry which is preliminary data.</text>
</comment>
<dbReference type="InterPro" id="IPR040079">
    <property type="entry name" value="Glutathione_S-Trfase"/>
</dbReference>
<dbReference type="InterPro" id="IPR004045">
    <property type="entry name" value="Glutathione_S-Trfase_N"/>
</dbReference>
<dbReference type="EMBL" id="LPWF01000004">
    <property type="protein sequence ID" value="ODS01823.1"/>
    <property type="molecule type" value="Genomic_DNA"/>
</dbReference>
<dbReference type="STRING" id="1774969.AUC69_05220"/>
<dbReference type="GO" id="GO:0006749">
    <property type="term" value="P:glutathione metabolic process"/>
    <property type="evidence" value="ECO:0007669"/>
    <property type="project" value="TreeGrafter"/>
</dbReference>
<keyword evidence="3" id="KW-1185">Reference proteome</keyword>
<organism evidence="2 3">
    <name type="scientific">Methyloceanibacter superfactus</name>
    <dbReference type="NCBI Taxonomy" id="1774969"/>
    <lineage>
        <taxon>Bacteria</taxon>
        <taxon>Pseudomonadati</taxon>
        <taxon>Pseudomonadota</taxon>
        <taxon>Alphaproteobacteria</taxon>
        <taxon>Hyphomicrobiales</taxon>
        <taxon>Hyphomicrobiaceae</taxon>
        <taxon>Methyloceanibacter</taxon>
    </lineage>
</organism>
<evidence type="ECO:0000313" key="2">
    <source>
        <dbReference type="EMBL" id="ODS01823.1"/>
    </source>
</evidence>
<dbReference type="Pfam" id="PF13410">
    <property type="entry name" value="GST_C_2"/>
    <property type="match status" value="1"/>
</dbReference>
<dbReference type="InterPro" id="IPR036282">
    <property type="entry name" value="Glutathione-S-Trfase_C_sf"/>
</dbReference>
<proteinExistence type="predicted"/>
<dbReference type="SUPFAM" id="SSF47616">
    <property type="entry name" value="GST C-terminal domain-like"/>
    <property type="match status" value="1"/>
</dbReference>
<gene>
    <name evidence="2" type="ORF">AUC69_05220</name>
</gene>
<dbReference type="PROSITE" id="PS50404">
    <property type="entry name" value="GST_NTER"/>
    <property type="match status" value="1"/>
</dbReference>
<feature type="domain" description="GST N-terminal" evidence="1">
    <location>
        <begin position="6"/>
        <end position="86"/>
    </location>
</feature>
<dbReference type="PANTHER" id="PTHR42673:SF4">
    <property type="entry name" value="MALEYLACETOACETATE ISOMERASE"/>
    <property type="match status" value="1"/>
</dbReference>
<dbReference type="Pfam" id="PF13409">
    <property type="entry name" value="GST_N_2"/>
    <property type="match status" value="1"/>
</dbReference>
<accession>A0A1E3W7P0</accession>
<dbReference type="Proteomes" id="UP000094472">
    <property type="component" value="Unassembled WGS sequence"/>
</dbReference>
<evidence type="ECO:0000259" key="1">
    <source>
        <dbReference type="PROSITE" id="PS50404"/>
    </source>
</evidence>
<dbReference type="AlphaFoldDB" id="A0A1E3W7P0"/>
<reference evidence="2 3" key="1">
    <citation type="journal article" date="2016" name="Environ. Microbiol.">
        <title>New Methyloceanibacter diversity from North Sea sediments includes methanotroph containing solely the soluble methane monooxygenase.</title>
        <authorList>
            <person name="Vekeman B."/>
            <person name="Kerckhof F.M."/>
            <person name="Cremers G."/>
            <person name="de Vos P."/>
            <person name="Vandamme P."/>
            <person name="Boon N."/>
            <person name="Op den Camp H.J."/>
            <person name="Heylen K."/>
        </authorList>
    </citation>
    <scope>NUCLEOTIDE SEQUENCE [LARGE SCALE GENOMIC DNA]</scope>
    <source>
        <strain evidence="2 3">R-67175</strain>
    </source>
</reference>
<dbReference type="Gene3D" id="3.40.30.10">
    <property type="entry name" value="Glutaredoxin"/>
    <property type="match status" value="1"/>
</dbReference>
<dbReference type="CDD" id="cd03043">
    <property type="entry name" value="GST_N_1"/>
    <property type="match status" value="1"/>
</dbReference>
<dbReference type="InterPro" id="IPR036249">
    <property type="entry name" value="Thioredoxin-like_sf"/>
</dbReference>
<dbReference type="Gene3D" id="1.20.1050.10">
    <property type="match status" value="1"/>
</dbReference>
<dbReference type="GO" id="GO:0004364">
    <property type="term" value="F:glutathione transferase activity"/>
    <property type="evidence" value="ECO:0007669"/>
    <property type="project" value="TreeGrafter"/>
</dbReference>
<sequence>MTGTGYTLVIGDKNYSSWSLRPWLALKTGGIPFEEERVRLRQPDSKAEIFRHSPSGKVPALKTDIGIIHDSLAILEYLAEQHPQAHLWPEDREARAAARSISAEMHSSFVALRNDMPMDLLSQLPAPPMSEALEANIRRVVAIWGDTRDRFGKSGPFLFGAFTNADAMYAPVATRFRTYGIDLGQFGDDGAASAYVDAIYAMPAMAEWTKGAEAEMKARAS</sequence>